<evidence type="ECO:0000256" key="3">
    <source>
        <dbReference type="ARBA" id="ARBA00022692"/>
    </source>
</evidence>
<gene>
    <name evidence="10" type="ORF">FHS32_001506</name>
</gene>
<name>A0A7W8F818_9ACTN</name>
<keyword evidence="11" id="KW-1185">Reference proteome</keyword>
<keyword evidence="2" id="KW-0813">Transport</keyword>
<organism evidence="10 11">
    <name type="scientific">Streptomyces griseoloalbus</name>
    <dbReference type="NCBI Taxonomy" id="67303"/>
    <lineage>
        <taxon>Bacteria</taxon>
        <taxon>Bacillati</taxon>
        <taxon>Actinomycetota</taxon>
        <taxon>Actinomycetes</taxon>
        <taxon>Kitasatosporales</taxon>
        <taxon>Streptomycetaceae</taxon>
        <taxon>Streptomyces</taxon>
    </lineage>
</organism>
<dbReference type="PANTHER" id="PTHR32468:SF0">
    <property type="entry name" value="K(+)_H(+) ANTIPORTER 1"/>
    <property type="match status" value="1"/>
</dbReference>
<keyword evidence="3 8" id="KW-0812">Transmembrane</keyword>
<evidence type="ECO:0000259" key="9">
    <source>
        <dbReference type="Pfam" id="PF00999"/>
    </source>
</evidence>
<dbReference type="Gene3D" id="1.20.1530.20">
    <property type="match status" value="1"/>
</dbReference>
<keyword evidence="5" id="KW-0406">Ion transport</keyword>
<dbReference type="InterPro" id="IPR038770">
    <property type="entry name" value="Na+/solute_symporter_sf"/>
</dbReference>
<proteinExistence type="predicted"/>
<feature type="transmembrane region" description="Helical" evidence="8">
    <location>
        <begin position="207"/>
        <end position="227"/>
    </location>
</feature>
<comment type="caution">
    <text evidence="10">The sequence shown here is derived from an EMBL/GenBank/DDBJ whole genome shotgun (WGS) entry which is preliminary data.</text>
</comment>
<feature type="transmembrane region" description="Helical" evidence="8">
    <location>
        <begin position="6"/>
        <end position="28"/>
    </location>
</feature>
<dbReference type="Pfam" id="PF00999">
    <property type="entry name" value="Na_H_Exchanger"/>
    <property type="match status" value="1"/>
</dbReference>
<comment type="subcellular location">
    <subcellularLocation>
        <location evidence="1">Membrane</location>
        <topology evidence="1">Multi-pass membrane protein</topology>
    </subcellularLocation>
</comment>
<dbReference type="AlphaFoldDB" id="A0A7W8F818"/>
<evidence type="ECO:0000256" key="1">
    <source>
        <dbReference type="ARBA" id="ARBA00004141"/>
    </source>
</evidence>
<reference evidence="10 11" key="1">
    <citation type="submission" date="2020-08" db="EMBL/GenBank/DDBJ databases">
        <title>Genomic Encyclopedia of Type Strains, Phase III (KMG-III): the genomes of soil and plant-associated and newly described type strains.</title>
        <authorList>
            <person name="Whitman W."/>
        </authorList>
    </citation>
    <scope>NUCLEOTIDE SEQUENCE [LARGE SCALE GENOMIC DNA]</scope>
    <source>
        <strain evidence="10 11">CECT 3226</strain>
    </source>
</reference>
<dbReference type="GO" id="GO:0016020">
    <property type="term" value="C:membrane"/>
    <property type="evidence" value="ECO:0007669"/>
    <property type="project" value="UniProtKB-SubCell"/>
</dbReference>
<feature type="transmembrane region" description="Helical" evidence="8">
    <location>
        <begin position="248"/>
        <end position="274"/>
    </location>
</feature>
<protein>
    <submittedName>
        <fullName evidence="10">Kef-type K+ transport system membrane component KefB</fullName>
    </submittedName>
</protein>
<feature type="transmembrane region" description="Helical" evidence="8">
    <location>
        <begin position="67"/>
        <end position="90"/>
    </location>
</feature>
<keyword evidence="4 8" id="KW-1133">Transmembrane helix</keyword>
<dbReference type="EMBL" id="JACHJE010000003">
    <property type="protein sequence ID" value="MBB5124774.1"/>
    <property type="molecule type" value="Genomic_DNA"/>
</dbReference>
<sequence>MSPDALIAHFVAASAVILVAAHAAGWVARRLGQPYIVGQLAAGIALGPSLLGSAAPGAYDELFPDGIGTALTGIAQLALVVFLFSVGYELDVRLLGGRARTTVAVALASFVVPMAVGSGGALLLRDQLHSLGMPRELSPSMVVFAGIALSITAVPVLSAIVRENGLAPTVPGVVAVTAAGLLDVICWTVLAGTMMEDGEGHTLEWPWRAALAVGFVALMLVTARPLLRRLLWGTHVDSSLRLAMLIGLALGSAWVTHSLGLHVIFGALLAGVVTPREPGGTLDADLVRPLHEVGALLLPFFFVVSGRSVSVTGMDATGWVAVLVVTVLAVVTKIGSGAVTARLGGLDRHEARTVGVLLSARGLTELIALDAGLRAGLLSVPLYTILVFMALATTLLTQPLLALVRRRAEQEPRRARRAARTPFPPAGDQGDTPPARVADAG</sequence>
<keyword evidence="6 8" id="KW-0472">Membrane</keyword>
<evidence type="ECO:0000256" key="4">
    <source>
        <dbReference type="ARBA" id="ARBA00022989"/>
    </source>
</evidence>
<evidence type="ECO:0000256" key="6">
    <source>
        <dbReference type="ARBA" id="ARBA00023136"/>
    </source>
</evidence>
<feature type="transmembrane region" description="Helical" evidence="8">
    <location>
        <begin position="382"/>
        <end position="404"/>
    </location>
</feature>
<evidence type="ECO:0000256" key="8">
    <source>
        <dbReference type="SAM" id="Phobius"/>
    </source>
</evidence>
<dbReference type="PANTHER" id="PTHR32468">
    <property type="entry name" value="CATION/H + ANTIPORTER"/>
    <property type="match status" value="1"/>
</dbReference>
<feature type="transmembrane region" description="Helical" evidence="8">
    <location>
        <begin position="173"/>
        <end position="195"/>
    </location>
</feature>
<feature type="transmembrane region" description="Helical" evidence="8">
    <location>
        <begin position="286"/>
        <end position="304"/>
    </location>
</feature>
<evidence type="ECO:0000313" key="10">
    <source>
        <dbReference type="EMBL" id="MBB5124774.1"/>
    </source>
</evidence>
<dbReference type="InterPro" id="IPR050794">
    <property type="entry name" value="CPA2_transporter"/>
</dbReference>
<accession>A0A7W8F818</accession>
<dbReference type="InterPro" id="IPR006153">
    <property type="entry name" value="Cation/H_exchanger_TM"/>
</dbReference>
<feature type="transmembrane region" description="Helical" evidence="8">
    <location>
        <begin position="316"/>
        <end position="336"/>
    </location>
</feature>
<evidence type="ECO:0000256" key="5">
    <source>
        <dbReference type="ARBA" id="ARBA00023065"/>
    </source>
</evidence>
<dbReference type="GO" id="GO:1902600">
    <property type="term" value="P:proton transmembrane transport"/>
    <property type="evidence" value="ECO:0007669"/>
    <property type="project" value="InterPro"/>
</dbReference>
<evidence type="ECO:0000256" key="2">
    <source>
        <dbReference type="ARBA" id="ARBA00022448"/>
    </source>
</evidence>
<dbReference type="Proteomes" id="UP000568022">
    <property type="component" value="Unassembled WGS sequence"/>
</dbReference>
<evidence type="ECO:0000256" key="7">
    <source>
        <dbReference type="SAM" id="MobiDB-lite"/>
    </source>
</evidence>
<feature type="region of interest" description="Disordered" evidence="7">
    <location>
        <begin position="410"/>
        <end position="441"/>
    </location>
</feature>
<feature type="transmembrane region" description="Helical" evidence="8">
    <location>
        <begin position="35"/>
        <end position="55"/>
    </location>
</feature>
<feature type="domain" description="Cation/H+ exchanger transmembrane" evidence="9">
    <location>
        <begin position="19"/>
        <end position="400"/>
    </location>
</feature>
<feature type="transmembrane region" description="Helical" evidence="8">
    <location>
        <begin position="102"/>
        <end position="122"/>
    </location>
</feature>
<feature type="transmembrane region" description="Helical" evidence="8">
    <location>
        <begin position="142"/>
        <end position="161"/>
    </location>
</feature>
<dbReference type="GO" id="GO:0015297">
    <property type="term" value="F:antiporter activity"/>
    <property type="evidence" value="ECO:0007669"/>
    <property type="project" value="InterPro"/>
</dbReference>
<evidence type="ECO:0000313" key="11">
    <source>
        <dbReference type="Proteomes" id="UP000568022"/>
    </source>
</evidence>